<dbReference type="PANTHER" id="PTHR43178:SF5">
    <property type="entry name" value="LIPOAMIDE ACYLTRANSFERASE COMPONENT OF BRANCHED-CHAIN ALPHA-KETO ACID DEHYDROGENASE COMPLEX, MITOCHONDRIAL"/>
    <property type="match status" value="1"/>
</dbReference>
<dbReference type="GO" id="GO:0031405">
    <property type="term" value="F:lipoic acid binding"/>
    <property type="evidence" value="ECO:0007669"/>
    <property type="project" value="TreeGrafter"/>
</dbReference>
<dbReference type="CDD" id="cd06849">
    <property type="entry name" value="lipoyl_domain"/>
    <property type="match status" value="1"/>
</dbReference>
<comment type="function">
    <text evidence="2">E2 component of the 2-oxoglutarate dehydrogenase (OGDH) complex which catalyzes the second step in the conversion of 2-oxoglutarate to succinyl-CoA and CO(2).</text>
</comment>
<dbReference type="InterPro" id="IPR050743">
    <property type="entry name" value="2-oxoacid_DH_E2_comp"/>
</dbReference>
<evidence type="ECO:0000256" key="10">
    <source>
        <dbReference type="RuleBase" id="RU003423"/>
    </source>
</evidence>
<dbReference type="OrthoDB" id="9805770at2"/>
<dbReference type="PANTHER" id="PTHR43178">
    <property type="entry name" value="DIHYDROLIPOAMIDE ACETYLTRANSFERASE COMPONENT OF PYRUVATE DEHYDROGENASE COMPLEX"/>
    <property type="match status" value="1"/>
</dbReference>
<dbReference type="GO" id="GO:0005737">
    <property type="term" value="C:cytoplasm"/>
    <property type="evidence" value="ECO:0007669"/>
    <property type="project" value="TreeGrafter"/>
</dbReference>
<dbReference type="GO" id="GO:0004149">
    <property type="term" value="F:dihydrolipoyllysine-residue succinyltransferase activity"/>
    <property type="evidence" value="ECO:0007669"/>
    <property type="project" value="UniProtKB-EC"/>
</dbReference>
<dbReference type="GO" id="GO:0016407">
    <property type="term" value="F:acetyltransferase activity"/>
    <property type="evidence" value="ECO:0007669"/>
    <property type="project" value="TreeGrafter"/>
</dbReference>
<dbReference type="AlphaFoldDB" id="A0A175R654"/>
<feature type="region of interest" description="Disordered" evidence="11">
    <location>
        <begin position="107"/>
        <end position="135"/>
    </location>
</feature>
<dbReference type="PROSITE" id="PS51826">
    <property type="entry name" value="PSBD"/>
    <property type="match status" value="1"/>
</dbReference>
<dbReference type="RefSeq" id="WP_058636311.1">
    <property type="nucleotide sequence ID" value="NZ_LDPZ01000053.1"/>
</dbReference>
<comment type="cofactor">
    <cofactor evidence="1 10">
        <name>(R)-lipoate</name>
        <dbReference type="ChEBI" id="CHEBI:83088"/>
    </cofactor>
</comment>
<protein>
    <recommendedName>
        <fullName evidence="10">Dihydrolipoamide acetyltransferase component of pyruvate dehydrogenase complex</fullName>
        <ecNumber evidence="10">2.3.1.-</ecNumber>
    </recommendedName>
</protein>
<evidence type="ECO:0000256" key="11">
    <source>
        <dbReference type="SAM" id="MobiDB-lite"/>
    </source>
</evidence>
<dbReference type="InterPro" id="IPR004167">
    <property type="entry name" value="PSBD"/>
</dbReference>
<evidence type="ECO:0000256" key="4">
    <source>
        <dbReference type="ARBA" id="ARBA00007317"/>
    </source>
</evidence>
<dbReference type="Gene3D" id="4.10.320.10">
    <property type="entry name" value="E3-binding domain"/>
    <property type="match status" value="1"/>
</dbReference>
<comment type="caution">
    <text evidence="14">The sequence shown here is derived from an EMBL/GenBank/DDBJ whole genome shotgun (WGS) entry which is preliminary data.</text>
</comment>
<sequence length="412" mass="44046">MTVVTMKLPDVGEGIAEAELVEWHVAVGDTVREDQILASVMTDKATVEIPSTVEGTVRWLGGEIGQPLAIGSDLIGIETEEAAPPPAHREAEGLEAAETAPAQAALLASAEPEARPSSPDVRPPAAGEQKPLAAPAVRARALSAGIDLRRVPGTGPDGRITHEDLDAFAAASSRPAPATDSVRETKLTGLRRKIAERMANASRRIPHITIVEEVDVTALEALREQMNAGRAAERPKLTVLPFLMLALVRAIKDQPALNAHFDDEAEMIRAFSSVHIGIATQTEGGLMVPVIRHCERRSIWDAAAELARVAEAARTGTASRDELTGSTITISSLGPLGAIATTPIINHPEVAILGVNRMEIRPRWDGAGFVPRKMMNLSSSFDHRVVDGWDAALFVKRLKTLLETPALIFVEM</sequence>
<dbReference type="STRING" id="401562.NS365_15840"/>
<dbReference type="Gene3D" id="2.40.50.100">
    <property type="match status" value="1"/>
</dbReference>
<dbReference type="SUPFAM" id="SSF51230">
    <property type="entry name" value="Single hybrid motif"/>
    <property type="match status" value="1"/>
</dbReference>
<name>A0A175R654_9HYPH</name>
<dbReference type="InterPro" id="IPR003016">
    <property type="entry name" value="2-oxoA_DH_lipoyl-BS"/>
</dbReference>
<evidence type="ECO:0000259" key="12">
    <source>
        <dbReference type="PROSITE" id="PS50968"/>
    </source>
</evidence>
<evidence type="ECO:0000259" key="13">
    <source>
        <dbReference type="PROSITE" id="PS51826"/>
    </source>
</evidence>
<comment type="pathway">
    <text evidence="3">Amino-acid degradation; L-lysine degradation via saccharopine pathway; glutaryl-CoA from L-lysine: step 6/6.</text>
</comment>
<evidence type="ECO:0000256" key="2">
    <source>
        <dbReference type="ARBA" id="ARBA00004052"/>
    </source>
</evidence>
<dbReference type="SUPFAM" id="SSF52777">
    <property type="entry name" value="CoA-dependent acyltransferases"/>
    <property type="match status" value="1"/>
</dbReference>
<dbReference type="PROSITE" id="PS00189">
    <property type="entry name" value="LIPOYL"/>
    <property type="match status" value="1"/>
</dbReference>
<dbReference type="InterPro" id="IPR011053">
    <property type="entry name" value="Single_hybrid_motif"/>
</dbReference>
<dbReference type="Pfam" id="PF00364">
    <property type="entry name" value="Biotin_lipoyl"/>
    <property type="match status" value="1"/>
</dbReference>
<gene>
    <name evidence="14" type="ORF">NS226_19065</name>
</gene>
<accession>A0A175R654</accession>
<evidence type="ECO:0000256" key="7">
    <source>
        <dbReference type="ARBA" id="ARBA00022823"/>
    </source>
</evidence>
<keyword evidence="8 10" id="KW-0012">Acyltransferase</keyword>
<comment type="similarity">
    <text evidence="4 10">Belongs to the 2-oxoacid dehydrogenase family.</text>
</comment>
<evidence type="ECO:0000256" key="3">
    <source>
        <dbReference type="ARBA" id="ARBA00005145"/>
    </source>
</evidence>
<organism evidence="14 15">
    <name type="scientific">Aureimonas ureilytica</name>
    <dbReference type="NCBI Taxonomy" id="401562"/>
    <lineage>
        <taxon>Bacteria</taxon>
        <taxon>Pseudomonadati</taxon>
        <taxon>Pseudomonadota</taxon>
        <taxon>Alphaproteobacteria</taxon>
        <taxon>Hyphomicrobiales</taxon>
        <taxon>Aurantimonadaceae</taxon>
        <taxon>Aureimonas</taxon>
    </lineage>
</organism>
<reference evidence="14 15" key="1">
    <citation type="journal article" date="2016" name="Front. Microbiol.">
        <title>Genomic Resource of Rice Seed Associated Bacteria.</title>
        <authorList>
            <person name="Midha S."/>
            <person name="Bansal K."/>
            <person name="Sharma S."/>
            <person name="Kumar N."/>
            <person name="Patil P.P."/>
            <person name="Chaudhry V."/>
            <person name="Patil P.B."/>
        </authorList>
    </citation>
    <scope>NUCLEOTIDE SEQUENCE [LARGE SCALE GENOMIC DNA]</scope>
    <source>
        <strain evidence="14 15">NS226</strain>
    </source>
</reference>
<evidence type="ECO:0000313" key="14">
    <source>
        <dbReference type="EMBL" id="KTQ85821.1"/>
    </source>
</evidence>
<dbReference type="SUPFAM" id="SSF47005">
    <property type="entry name" value="Peripheral subunit-binding domain of 2-oxo acid dehydrogenase complex"/>
    <property type="match status" value="1"/>
</dbReference>
<dbReference type="InterPro" id="IPR023213">
    <property type="entry name" value="CAT-like_dom_sf"/>
</dbReference>
<dbReference type="Gene3D" id="3.30.559.10">
    <property type="entry name" value="Chloramphenicol acetyltransferase-like domain"/>
    <property type="match status" value="1"/>
</dbReference>
<evidence type="ECO:0000256" key="8">
    <source>
        <dbReference type="ARBA" id="ARBA00023315"/>
    </source>
</evidence>
<keyword evidence="7 10" id="KW-0450">Lipoyl</keyword>
<evidence type="ECO:0000313" key="15">
    <source>
        <dbReference type="Proteomes" id="UP000078272"/>
    </source>
</evidence>
<comment type="subunit">
    <text evidence="5">Forms a 24-polypeptide structural core with octahedral symmetry. Part of the 2-oxoglutarate dehydrogenase (OGDH) complex composed of E1 (2-oxoglutarate dehydrogenase), E2 (dihydrolipoamide succinyltransferase) and E3 (dihydrolipoamide dehydrogenase); the complex contains multiple copies of the three enzymatic components (E1, E2 and E3).</text>
</comment>
<dbReference type="InterPro" id="IPR000089">
    <property type="entry name" value="Biotin_lipoyl"/>
</dbReference>
<dbReference type="FunFam" id="3.30.559.10:FF:000007">
    <property type="entry name" value="Dihydrolipoamide acetyltransferase component of pyruvate dehydrogenase complex"/>
    <property type="match status" value="1"/>
</dbReference>
<proteinExistence type="inferred from homology"/>
<dbReference type="Pfam" id="PF02817">
    <property type="entry name" value="E3_binding"/>
    <property type="match status" value="1"/>
</dbReference>
<dbReference type="PROSITE" id="PS50968">
    <property type="entry name" value="BIOTINYL_LIPOYL"/>
    <property type="match status" value="1"/>
</dbReference>
<evidence type="ECO:0000256" key="1">
    <source>
        <dbReference type="ARBA" id="ARBA00001938"/>
    </source>
</evidence>
<dbReference type="PATRIC" id="fig|401562.3.peg.3925"/>
<comment type="catalytic activity">
    <reaction evidence="9">
        <text>N(6)-[(R)-dihydrolipoyl]-L-lysyl-[protein] + succinyl-CoA = N(6)-[(R)-S(8)-succinyldihydrolipoyl]-L-lysyl-[protein] + CoA</text>
        <dbReference type="Rhea" id="RHEA:15213"/>
        <dbReference type="Rhea" id="RHEA-COMP:10475"/>
        <dbReference type="Rhea" id="RHEA-COMP:20092"/>
        <dbReference type="ChEBI" id="CHEBI:57287"/>
        <dbReference type="ChEBI" id="CHEBI:57292"/>
        <dbReference type="ChEBI" id="CHEBI:83100"/>
        <dbReference type="ChEBI" id="CHEBI:83120"/>
        <dbReference type="EC" id="2.3.1.61"/>
    </reaction>
</comment>
<dbReference type="Pfam" id="PF00198">
    <property type="entry name" value="2-oxoacid_dh"/>
    <property type="match status" value="1"/>
</dbReference>
<keyword evidence="6 10" id="KW-0808">Transferase</keyword>
<dbReference type="EMBL" id="LDPZ01000053">
    <property type="protein sequence ID" value="KTQ85821.1"/>
    <property type="molecule type" value="Genomic_DNA"/>
</dbReference>
<evidence type="ECO:0000256" key="9">
    <source>
        <dbReference type="ARBA" id="ARBA00052761"/>
    </source>
</evidence>
<dbReference type="EC" id="2.3.1.-" evidence="10"/>
<feature type="domain" description="Lipoyl-binding" evidence="12">
    <location>
        <begin position="3"/>
        <end position="78"/>
    </location>
</feature>
<evidence type="ECO:0000256" key="5">
    <source>
        <dbReference type="ARBA" id="ARBA00011666"/>
    </source>
</evidence>
<dbReference type="InterPro" id="IPR001078">
    <property type="entry name" value="2-oxoacid_DH_actylTfrase"/>
</dbReference>
<feature type="domain" description="Peripheral subunit-binding (PSBD)" evidence="13">
    <location>
        <begin position="132"/>
        <end position="169"/>
    </location>
</feature>
<dbReference type="Proteomes" id="UP000078272">
    <property type="component" value="Unassembled WGS sequence"/>
</dbReference>
<evidence type="ECO:0000256" key="6">
    <source>
        <dbReference type="ARBA" id="ARBA00022679"/>
    </source>
</evidence>
<dbReference type="InterPro" id="IPR036625">
    <property type="entry name" value="E3-bd_dom_sf"/>
</dbReference>